<organism evidence="7 8">
    <name type="scientific">Hyphomonas atlantica</name>
    <dbReference type="NCBI Taxonomy" id="1280948"/>
    <lineage>
        <taxon>Bacteria</taxon>
        <taxon>Pseudomonadati</taxon>
        <taxon>Pseudomonadota</taxon>
        <taxon>Alphaproteobacteria</taxon>
        <taxon>Hyphomonadales</taxon>
        <taxon>Hyphomonadaceae</taxon>
        <taxon>Hyphomonas</taxon>
    </lineage>
</organism>
<feature type="coiled-coil region" evidence="4">
    <location>
        <begin position="554"/>
        <end position="612"/>
    </location>
</feature>
<dbReference type="PROSITE" id="PS00211">
    <property type="entry name" value="ABC_TRANSPORTER_1"/>
    <property type="match status" value="2"/>
</dbReference>
<dbReference type="Pfam" id="PF00005">
    <property type="entry name" value="ABC_tran"/>
    <property type="match status" value="2"/>
</dbReference>
<dbReference type="SMART" id="SM00382">
    <property type="entry name" value="AAA"/>
    <property type="match status" value="2"/>
</dbReference>
<dbReference type="PANTHER" id="PTHR19211">
    <property type="entry name" value="ATP-BINDING TRANSPORT PROTEIN-RELATED"/>
    <property type="match status" value="1"/>
</dbReference>
<dbReference type="InterPro" id="IPR032781">
    <property type="entry name" value="ABC_tran_Xtn"/>
</dbReference>
<evidence type="ECO:0000256" key="5">
    <source>
        <dbReference type="SAM" id="MobiDB-lite"/>
    </source>
</evidence>
<dbReference type="SUPFAM" id="SSF52540">
    <property type="entry name" value="P-loop containing nucleoside triphosphate hydrolases"/>
    <property type="match status" value="2"/>
</dbReference>
<evidence type="ECO:0000256" key="4">
    <source>
        <dbReference type="SAM" id="Coils"/>
    </source>
</evidence>
<dbReference type="Proteomes" id="UP000024547">
    <property type="component" value="Unassembled WGS sequence"/>
</dbReference>
<feature type="region of interest" description="Disordered" evidence="5">
    <location>
        <begin position="528"/>
        <end position="552"/>
    </location>
</feature>
<reference evidence="7 8" key="1">
    <citation type="journal article" date="2014" name="Antonie Van Leeuwenhoek">
        <title>Hyphomonas beringensis sp. nov. and Hyphomonas chukchiensis sp. nov., isolated from surface seawater of the Bering Sea and Chukchi Sea.</title>
        <authorList>
            <person name="Li C."/>
            <person name="Lai Q."/>
            <person name="Li G."/>
            <person name="Dong C."/>
            <person name="Wang J."/>
            <person name="Liao Y."/>
            <person name="Shao Z."/>
        </authorList>
    </citation>
    <scope>NUCLEOTIDE SEQUENCE [LARGE SCALE GENOMIC DNA]</scope>
    <source>
        <strain evidence="7 8">22II1-22F38</strain>
    </source>
</reference>
<dbReference type="PANTHER" id="PTHR19211:SF14">
    <property type="entry name" value="ATP-BINDING CASSETTE SUB-FAMILY F MEMBER 1"/>
    <property type="match status" value="1"/>
</dbReference>
<dbReference type="Pfam" id="PF12848">
    <property type="entry name" value="ABC_tran_Xtn"/>
    <property type="match status" value="1"/>
</dbReference>
<dbReference type="eggNOG" id="COG0488">
    <property type="taxonomic scope" value="Bacteria"/>
</dbReference>
<keyword evidence="1" id="KW-0677">Repeat</keyword>
<dbReference type="InterPro" id="IPR017871">
    <property type="entry name" value="ABC_transporter-like_CS"/>
</dbReference>
<keyword evidence="2" id="KW-0547">Nucleotide-binding</keyword>
<comment type="caution">
    <text evidence="7">The sequence shown here is derived from an EMBL/GenBank/DDBJ whole genome shotgun (WGS) entry which is preliminary data.</text>
</comment>
<dbReference type="GO" id="GO:0005524">
    <property type="term" value="F:ATP binding"/>
    <property type="evidence" value="ECO:0007669"/>
    <property type="project" value="UniProtKB-KW"/>
</dbReference>
<dbReference type="CDD" id="cd03221">
    <property type="entry name" value="ABCF_EF-3"/>
    <property type="match status" value="2"/>
</dbReference>
<dbReference type="PATRIC" id="fig|1280948.3.peg.1297"/>
<protein>
    <recommendedName>
        <fullName evidence="6">ABC transporter domain-containing protein</fullName>
    </recommendedName>
</protein>
<dbReference type="InterPro" id="IPR003439">
    <property type="entry name" value="ABC_transporter-like_ATP-bd"/>
</dbReference>
<dbReference type="STRING" id="1280948.HY36_15320"/>
<dbReference type="Gene3D" id="3.40.50.300">
    <property type="entry name" value="P-loop containing nucleotide triphosphate hydrolases"/>
    <property type="match status" value="2"/>
</dbReference>
<dbReference type="GO" id="GO:0016887">
    <property type="term" value="F:ATP hydrolysis activity"/>
    <property type="evidence" value="ECO:0007669"/>
    <property type="project" value="InterPro"/>
</dbReference>
<name>A0A059E5B4_9PROT</name>
<feature type="domain" description="ABC transporter" evidence="6">
    <location>
        <begin position="313"/>
        <end position="529"/>
    </location>
</feature>
<evidence type="ECO:0000256" key="3">
    <source>
        <dbReference type="ARBA" id="ARBA00022840"/>
    </source>
</evidence>
<dbReference type="InterPro" id="IPR050611">
    <property type="entry name" value="ABCF"/>
</dbReference>
<dbReference type="InterPro" id="IPR003593">
    <property type="entry name" value="AAA+_ATPase"/>
</dbReference>
<keyword evidence="3" id="KW-0067">ATP-binding</keyword>
<gene>
    <name evidence="7" type="ORF">HY36_15320</name>
</gene>
<accession>A0A059E5B4</accession>
<evidence type="ECO:0000313" key="7">
    <source>
        <dbReference type="EMBL" id="KCZ62737.1"/>
    </source>
</evidence>
<dbReference type="InterPro" id="IPR027417">
    <property type="entry name" value="P-loop_NTPase"/>
</dbReference>
<feature type="compositionally biased region" description="Low complexity" evidence="5">
    <location>
        <begin position="532"/>
        <end position="544"/>
    </location>
</feature>
<dbReference type="RefSeq" id="WP_035550082.1">
    <property type="nucleotide sequence ID" value="NZ_AWFH01000008.1"/>
</dbReference>
<evidence type="ECO:0000259" key="6">
    <source>
        <dbReference type="PROSITE" id="PS50893"/>
    </source>
</evidence>
<evidence type="ECO:0000256" key="1">
    <source>
        <dbReference type="ARBA" id="ARBA00022737"/>
    </source>
</evidence>
<keyword evidence="8" id="KW-1185">Reference proteome</keyword>
<dbReference type="OrthoDB" id="7623913at2"/>
<feature type="domain" description="ABC transporter" evidence="6">
    <location>
        <begin position="2"/>
        <end position="246"/>
    </location>
</feature>
<evidence type="ECO:0000313" key="8">
    <source>
        <dbReference type="Proteomes" id="UP000024547"/>
    </source>
</evidence>
<dbReference type="AlphaFoldDB" id="A0A059E5B4"/>
<keyword evidence="4" id="KW-0175">Coiled coil</keyword>
<proteinExistence type="predicted"/>
<evidence type="ECO:0000256" key="2">
    <source>
        <dbReference type="ARBA" id="ARBA00022741"/>
    </source>
</evidence>
<dbReference type="FunFam" id="3.40.50.300:FF:000011">
    <property type="entry name" value="Putative ABC transporter ATP-binding component"/>
    <property type="match status" value="1"/>
</dbReference>
<dbReference type="PROSITE" id="PS50893">
    <property type="entry name" value="ABC_TRANSPORTER_2"/>
    <property type="match status" value="2"/>
</dbReference>
<sequence length="630" mass="69117">MLTISNLDFQIEARPLFESATAQISAGWKVGLVGRNGTGKSTLLRLIREDVENPRADSAIRLNSGARLGWVAQEVAATDDTILDVVLAADTERHALMLESETATDPDRIGEIHERLLDIDAWTAESRAAEVLNGLGFTTEDLGRATKEFSGGWRMRAAIAGVLFSQPDFLLLDEPTNYLDLEGAAWLESYIKKYPYTVLIVSHDRELLNRCVTHTMALEHRKLSITPGGYDDWLKLRAAKLAQLESQKAKQDKDRQHLQAFVDRFRAKASKARQAQSRIKMLEKMQDISIPVEDRTTPFHFAPPKDKLAPPMLELRNATLGYGEDAVILDKVNLRLDPDDRIAIVGANGQGKTTLVKSIGERLSLLGGERVVPKAVRIGYFSQDQLDELSEGDSVLLHVQRIMPPGTTPAKVRAAAAAMGFSHEKVETNVEKLSGGEKVRLLLGLMSSAAPHILILDEPTSHLDIDSREALIYALNEFPGAVLLITHDVYLAEATADRLWLVNNGRAAPYDGDLADYRALVMKADRDDTKGAKAAKPAKSATPKEISPEEKKRLSALKKTARDAEERLDKANTAIAKIDAKLANGTPPADELEKLLKDRARHAETAEAAEIEWMEAAEALETANASSAAS</sequence>
<dbReference type="EMBL" id="AWFH01000008">
    <property type="protein sequence ID" value="KCZ62737.1"/>
    <property type="molecule type" value="Genomic_DNA"/>
</dbReference>